<dbReference type="PANTHER" id="PTHR35317">
    <property type="entry name" value="OS04G0629600 PROTEIN"/>
    <property type="match status" value="1"/>
</dbReference>
<accession>A0A371HTB5</accession>
<dbReference type="PANTHER" id="PTHR35317:SF28">
    <property type="entry name" value="ZINC FINGER, CCHC-TYPE, RIBONUCLEASE H-LIKE DOMAIN, GAG-PRE-INTEGRASE DOMAIN PROTEIN-RELATED"/>
    <property type="match status" value="1"/>
</dbReference>
<dbReference type="EMBL" id="QJKJ01001764">
    <property type="protein sequence ID" value="RDY06016.1"/>
    <property type="molecule type" value="Genomic_DNA"/>
</dbReference>
<evidence type="ECO:0008006" key="3">
    <source>
        <dbReference type="Google" id="ProtNLM"/>
    </source>
</evidence>
<evidence type="ECO:0000313" key="1">
    <source>
        <dbReference type="EMBL" id="RDY06016.1"/>
    </source>
</evidence>
<dbReference type="Proteomes" id="UP000257109">
    <property type="component" value="Unassembled WGS sequence"/>
</dbReference>
<protein>
    <recommendedName>
        <fullName evidence="3">DUF4219 domain-containing protein</fullName>
    </recommendedName>
</protein>
<gene>
    <name evidence="1" type="ORF">CR513_10074</name>
</gene>
<dbReference type="Pfam" id="PF14223">
    <property type="entry name" value="Retrotran_gag_2"/>
    <property type="match status" value="1"/>
</dbReference>
<feature type="non-terminal residue" evidence="1">
    <location>
        <position position="1"/>
    </location>
</feature>
<sequence length="153" mass="17823">MTSNNLNLFQFPRLTHGNYDIWCRHMKALLGSHVALEVVEKDYTLSEDMVSNVSTSKEAWEILKTSLEGIDKMKKVRLQTLRGEFESLRMKDFELSSYFGNKVIMIVNQMKRYGENMEDICVVEKILHSLTIKFDFVVCIIKESKDLESMTID</sequence>
<comment type="caution">
    <text evidence="1">The sequence shown here is derived from an EMBL/GenBank/DDBJ whole genome shotgun (WGS) entry which is preliminary data.</text>
</comment>
<dbReference type="AlphaFoldDB" id="A0A371HTB5"/>
<name>A0A371HTB5_MUCPR</name>
<proteinExistence type="predicted"/>
<dbReference type="OrthoDB" id="1108004at2759"/>
<organism evidence="1 2">
    <name type="scientific">Mucuna pruriens</name>
    <name type="common">Velvet bean</name>
    <name type="synonym">Dolichos pruriens</name>
    <dbReference type="NCBI Taxonomy" id="157652"/>
    <lineage>
        <taxon>Eukaryota</taxon>
        <taxon>Viridiplantae</taxon>
        <taxon>Streptophyta</taxon>
        <taxon>Embryophyta</taxon>
        <taxon>Tracheophyta</taxon>
        <taxon>Spermatophyta</taxon>
        <taxon>Magnoliopsida</taxon>
        <taxon>eudicotyledons</taxon>
        <taxon>Gunneridae</taxon>
        <taxon>Pentapetalae</taxon>
        <taxon>rosids</taxon>
        <taxon>fabids</taxon>
        <taxon>Fabales</taxon>
        <taxon>Fabaceae</taxon>
        <taxon>Papilionoideae</taxon>
        <taxon>50 kb inversion clade</taxon>
        <taxon>NPAAA clade</taxon>
        <taxon>indigoferoid/millettioid clade</taxon>
        <taxon>Phaseoleae</taxon>
        <taxon>Mucuna</taxon>
    </lineage>
</organism>
<keyword evidence="2" id="KW-1185">Reference proteome</keyword>
<evidence type="ECO:0000313" key="2">
    <source>
        <dbReference type="Proteomes" id="UP000257109"/>
    </source>
</evidence>
<reference evidence="1" key="1">
    <citation type="submission" date="2018-05" db="EMBL/GenBank/DDBJ databases">
        <title>Draft genome of Mucuna pruriens seed.</title>
        <authorList>
            <person name="Nnadi N.E."/>
            <person name="Vos R."/>
            <person name="Hasami M.H."/>
            <person name="Devisetty U.K."/>
            <person name="Aguiy J.C."/>
        </authorList>
    </citation>
    <scope>NUCLEOTIDE SEQUENCE [LARGE SCALE GENOMIC DNA]</scope>
    <source>
        <strain evidence="1">JCA_2017</strain>
    </source>
</reference>